<evidence type="ECO:0000313" key="3">
    <source>
        <dbReference type="Proteomes" id="UP001159427"/>
    </source>
</evidence>
<feature type="region of interest" description="Disordered" evidence="1">
    <location>
        <begin position="54"/>
        <end position="98"/>
    </location>
</feature>
<dbReference type="EMBL" id="CALNXI010000365">
    <property type="protein sequence ID" value="CAH3025663.1"/>
    <property type="molecule type" value="Genomic_DNA"/>
</dbReference>
<keyword evidence="3" id="KW-1185">Reference proteome</keyword>
<feature type="non-terminal residue" evidence="2">
    <location>
        <position position="1"/>
    </location>
</feature>
<accession>A0ABN8MAU8</accession>
<proteinExistence type="predicted"/>
<name>A0ABN8MAU8_9CNID</name>
<evidence type="ECO:0000256" key="1">
    <source>
        <dbReference type="SAM" id="MobiDB-lite"/>
    </source>
</evidence>
<evidence type="ECO:0000313" key="2">
    <source>
        <dbReference type="EMBL" id="CAH3025663.1"/>
    </source>
</evidence>
<reference evidence="2 3" key="1">
    <citation type="submission" date="2022-05" db="EMBL/GenBank/DDBJ databases">
        <authorList>
            <consortium name="Genoscope - CEA"/>
            <person name="William W."/>
        </authorList>
    </citation>
    <scope>NUCLEOTIDE SEQUENCE [LARGE SCALE GENOMIC DNA]</scope>
</reference>
<sequence>DTVIYLAIKSTNDCIQLQQHLLNLEKWVSDWKMEFILHITGKCHPLVSHKDANLQSTGHSYSTRSPAEYSDSQQPLGITTSIPSTQGQLQNETSSQGI</sequence>
<gene>
    <name evidence="2" type="ORF">PEVE_00026820</name>
</gene>
<protein>
    <submittedName>
        <fullName evidence="2">Uncharacterized protein</fullName>
    </submittedName>
</protein>
<comment type="caution">
    <text evidence="2">The sequence shown here is derived from an EMBL/GenBank/DDBJ whole genome shotgun (WGS) entry which is preliminary data.</text>
</comment>
<organism evidence="2 3">
    <name type="scientific">Porites evermanni</name>
    <dbReference type="NCBI Taxonomy" id="104178"/>
    <lineage>
        <taxon>Eukaryota</taxon>
        <taxon>Metazoa</taxon>
        <taxon>Cnidaria</taxon>
        <taxon>Anthozoa</taxon>
        <taxon>Hexacorallia</taxon>
        <taxon>Scleractinia</taxon>
        <taxon>Fungiina</taxon>
        <taxon>Poritidae</taxon>
        <taxon>Porites</taxon>
    </lineage>
</organism>
<dbReference type="Proteomes" id="UP001159427">
    <property type="component" value="Unassembled WGS sequence"/>
</dbReference>